<keyword evidence="9" id="KW-1185">Reference proteome</keyword>
<dbReference type="GO" id="GO:0022857">
    <property type="term" value="F:transmembrane transporter activity"/>
    <property type="evidence" value="ECO:0007669"/>
    <property type="project" value="InterPro"/>
</dbReference>
<feature type="transmembrane region" description="Helical" evidence="6">
    <location>
        <begin position="116"/>
        <end position="137"/>
    </location>
</feature>
<feature type="transmembrane region" description="Helical" evidence="6">
    <location>
        <begin position="91"/>
        <end position="110"/>
    </location>
</feature>
<evidence type="ECO:0000256" key="4">
    <source>
        <dbReference type="ARBA" id="ARBA00022989"/>
    </source>
</evidence>
<feature type="transmembrane region" description="Helical" evidence="6">
    <location>
        <begin position="65"/>
        <end position="84"/>
    </location>
</feature>
<feature type="transmembrane region" description="Helical" evidence="6">
    <location>
        <begin position="175"/>
        <end position="195"/>
    </location>
</feature>
<protein>
    <submittedName>
        <fullName evidence="8">Predicted arabinose efflux permease, MFS family</fullName>
    </submittedName>
</protein>
<reference evidence="9" key="1">
    <citation type="submission" date="2016-10" db="EMBL/GenBank/DDBJ databases">
        <authorList>
            <person name="Varghese N."/>
            <person name="Submissions S."/>
        </authorList>
    </citation>
    <scope>NUCLEOTIDE SEQUENCE [LARGE SCALE GENOMIC DNA]</scope>
    <source>
        <strain evidence="9">PL19</strain>
    </source>
</reference>
<gene>
    <name evidence="8" type="ORF">SAMN05192584_11477</name>
</gene>
<feature type="domain" description="Major facilitator superfamily (MFS) profile" evidence="7">
    <location>
        <begin position="25"/>
        <end position="392"/>
    </location>
</feature>
<keyword evidence="4 6" id="KW-1133">Transmembrane helix</keyword>
<keyword evidence="3 6" id="KW-0812">Transmembrane</keyword>
<sequence>MSTSETDLLTGEPPAPKQQKLPLSPLLALCTAAFMGILTEALPAGVLPEMARDLSVSESAAGQTLTIYAIATGLSAIPMSVATATWRRKRLLLLAVTTFAVANVVTALSSSYALTMVFRLAAGVAAAVVWAELVGYARRLAPPHLQGRAIAITMAGIPLALSLGIPLGTFLGELFGWRLTFGLVTVVSVLLLGWVSVSVPDYPGQQAGKRAPILQALKLPGVAAVLFVVAAYVLAHNILYTYIATFLDEYDMTASRDVVLLVFGIASMVSIFITGALVDRRLRALTIGSTVLFLVAAGMLAVLADNTAAVYLAMVLWGLGWGGVATLLQTAVTDAGGDRGQALLVTTWNSFMAGGGAVGGILLDGLGPTSFPWSVLLLLAPVLLVVVGARAHGFPAKRPSMMTTD</sequence>
<evidence type="ECO:0000256" key="2">
    <source>
        <dbReference type="ARBA" id="ARBA00022475"/>
    </source>
</evidence>
<evidence type="ECO:0000256" key="1">
    <source>
        <dbReference type="ARBA" id="ARBA00004651"/>
    </source>
</evidence>
<feature type="transmembrane region" description="Helical" evidence="6">
    <location>
        <begin position="375"/>
        <end position="393"/>
    </location>
</feature>
<dbReference type="GO" id="GO:0005886">
    <property type="term" value="C:plasma membrane"/>
    <property type="evidence" value="ECO:0007669"/>
    <property type="project" value="UniProtKB-SubCell"/>
</dbReference>
<keyword evidence="5 6" id="KW-0472">Membrane</keyword>
<keyword evidence="2" id="KW-1003">Cell membrane</keyword>
<evidence type="ECO:0000256" key="3">
    <source>
        <dbReference type="ARBA" id="ARBA00022692"/>
    </source>
</evidence>
<organism evidence="8 9">
    <name type="scientific">Streptomyces pini</name>
    <dbReference type="NCBI Taxonomy" id="1520580"/>
    <lineage>
        <taxon>Bacteria</taxon>
        <taxon>Bacillati</taxon>
        <taxon>Actinomycetota</taxon>
        <taxon>Actinomycetes</taxon>
        <taxon>Kitasatosporales</taxon>
        <taxon>Streptomycetaceae</taxon>
        <taxon>Streptomyces</taxon>
    </lineage>
</organism>
<evidence type="ECO:0000313" key="9">
    <source>
        <dbReference type="Proteomes" id="UP000198928"/>
    </source>
</evidence>
<dbReference type="InterPro" id="IPR036259">
    <property type="entry name" value="MFS_trans_sf"/>
</dbReference>
<dbReference type="OrthoDB" id="2810795at2"/>
<feature type="transmembrane region" description="Helical" evidence="6">
    <location>
        <begin position="310"/>
        <end position="330"/>
    </location>
</feature>
<dbReference type="InterPro" id="IPR050189">
    <property type="entry name" value="MFS_Efflux_Transporters"/>
</dbReference>
<dbReference type="CDD" id="cd17324">
    <property type="entry name" value="MFS_NepI_like"/>
    <property type="match status" value="1"/>
</dbReference>
<dbReference type="AlphaFoldDB" id="A0A1I4FLP3"/>
<proteinExistence type="predicted"/>
<dbReference type="Pfam" id="PF07690">
    <property type="entry name" value="MFS_1"/>
    <property type="match status" value="1"/>
</dbReference>
<feature type="transmembrane region" description="Helical" evidence="6">
    <location>
        <begin position="258"/>
        <end position="278"/>
    </location>
</feature>
<dbReference type="EMBL" id="FOSG01000014">
    <property type="protein sequence ID" value="SFL18230.1"/>
    <property type="molecule type" value="Genomic_DNA"/>
</dbReference>
<name>A0A1I4FLP3_9ACTN</name>
<feature type="transmembrane region" description="Helical" evidence="6">
    <location>
        <begin position="149"/>
        <end position="169"/>
    </location>
</feature>
<feature type="transmembrane region" description="Helical" evidence="6">
    <location>
        <begin position="285"/>
        <end position="304"/>
    </location>
</feature>
<dbReference type="PANTHER" id="PTHR43124:SF3">
    <property type="entry name" value="CHLORAMPHENICOL EFFLUX PUMP RV0191"/>
    <property type="match status" value="1"/>
</dbReference>
<dbReference type="PANTHER" id="PTHR43124">
    <property type="entry name" value="PURINE EFFLUX PUMP PBUE"/>
    <property type="match status" value="1"/>
</dbReference>
<dbReference type="InterPro" id="IPR011701">
    <property type="entry name" value="MFS"/>
</dbReference>
<dbReference type="Gene3D" id="1.20.1250.20">
    <property type="entry name" value="MFS general substrate transporter like domains"/>
    <property type="match status" value="1"/>
</dbReference>
<evidence type="ECO:0000259" key="7">
    <source>
        <dbReference type="PROSITE" id="PS50850"/>
    </source>
</evidence>
<evidence type="ECO:0000256" key="5">
    <source>
        <dbReference type="ARBA" id="ARBA00023136"/>
    </source>
</evidence>
<dbReference type="PROSITE" id="PS50850">
    <property type="entry name" value="MFS"/>
    <property type="match status" value="1"/>
</dbReference>
<accession>A0A1I4FLP3</accession>
<dbReference type="RefSeq" id="WP_093850978.1">
    <property type="nucleotide sequence ID" value="NZ_FOSG01000014.1"/>
</dbReference>
<feature type="transmembrane region" description="Helical" evidence="6">
    <location>
        <begin position="342"/>
        <end position="363"/>
    </location>
</feature>
<dbReference type="InterPro" id="IPR020846">
    <property type="entry name" value="MFS_dom"/>
</dbReference>
<comment type="subcellular location">
    <subcellularLocation>
        <location evidence="1">Cell membrane</location>
        <topology evidence="1">Multi-pass membrane protein</topology>
    </subcellularLocation>
</comment>
<dbReference type="SUPFAM" id="SSF103473">
    <property type="entry name" value="MFS general substrate transporter"/>
    <property type="match status" value="1"/>
</dbReference>
<dbReference type="Proteomes" id="UP000198928">
    <property type="component" value="Unassembled WGS sequence"/>
</dbReference>
<feature type="transmembrane region" description="Helical" evidence="6">
    <location>
        <begin position="26"/>
        <end position="45"/>
    </location>
</feature>
<evidence type="ECO:0000313" key="8">
    <source>
        <dbReference type="EMBL" id="SFL18230.1"/>
    </source>
</evidence>
<feature type="transmembrane region" description="Helical" evidence="6">
    <location>
        <begin position="216"/>
        <end position="238"/>
    </location>
</feature>
<evidence type="ECO:0000256" key="6">
    <source>
        <dbReference type="SAM" id="Phobius"/>
    </source>
</evidence>